<accession>A0ABP7VKC5</accession>
<dbReference type="PANTHER" id="PTHR30408">
    <property type="entry name" value="TYPE-1 RESTRICTION ENZYME ECOKI SPECIFICITY PROTEIN"/>
    <property type="match status" value="1"/>
</dbReference>
<dbReference type="Pfam" id="PF01420">
    <property type="entry name" value="Methylase_S"/>
    <property type="match status" value="1"/>
</dbReference>
<evidence type="ECO:0000313" key="6">
    <source>
        <dbReference type="Proteomes" id="UP001501734"/>
    </source>
</evidence>
<evidence type="ECO:0000256" key="3">
    <source>
        <dbReference type="ARBA" id="ARBA00023125"/>
    </source>
</evidence>
<dbReference type="Gene3D" id="3.90.220.20">
    <property type="entry name" value="DNA methylase specificity domains"/>
    <property type="match status" value="2"/>
</dbReference>
<dbReference type="Proteomes" id="UP001501734">
    <property type="component" value="Unassembled WGS sequence"/>
</dbReference>
<dbReference type="EMBL" id="BAABDL010000067">
    <property type="protein sequence ID" value="GAA4067692.1"/>
    <property type="molecule type" value="Genomic_DNA"/>
</dbReference>
<gene>
    <name evidence="5" type="ORF">GCM10022410_12190</name>
</gene>
<evidence type="ECO:0000313" key="5">
    <source>
        <dbReference type="EMBL" id="GAA4067692.1"/>
    </source>
</evidence>
<keyword evidence="3" id="KW-0238">DNA-binding</keyword>
<comment type="similarity">
    <text evidence="1">Belongs to the type-I restriction system S methylase family.</text>
</comment>
<protein>
    <recommendedName>
        <fullName evidence="4">Type I restriction modification DNA specificity domain-containing protein</fullName>
    </recommendedName>
</protein>
<dbReference type="InterPro" id="IPR000055">
    <property type="entry name" value="Restrct_endonuc_typeI_TRD"/>
</dbReference>
<sequence>MLKGLSINEINLSEINNTEVMRLESEFHTARSFPLKEHFSGVEIIDFSQYGTSKGLNENREGYPVLRLNEFDSAFIKEPEKFCNIINEKTFQSLKLKQNDVLICRTNGNPNFVGKSALVPKEYEFAYASYLFKIRPKEKLINSATLVAYLNSKYGRIEIEKFSMASNQVNFSPAKFREMRIPSFNEKFNKLIEKITYLAFNNLEESKTLYNQAENILKENLGIQNLQIDNQPTSIKSFKESFLSFGRLDAEYYQPKYEQLINYILSQNHDKLINLVDITKSIEPGSSNYSEEGIPFLRVSDYSKFQLEKPEKNLSLQFYNENKQLINDLKPKKEDILFSKDGTVGIAYMLRNDEELITSSAILHLKVKNKEKIIPQYLMLLLNSELVQKQAERDAGGSIILHWRVDEIENVVIPIIDYTEQKKIASLLDKSFKLRDQSNCLINITKLAVERAIEYDESTAINTTKKVLNSYNLSK</sequence>
<dbReference type="PANTHER" id="PTHR30408:SF12">
    <property type="entry name" value="TYPE I RESTRICTION ENZYME MJAVIII SPECIFICITY SUBUNIT"/>
    <property type="match status" value="1"/>
</dbReference>
<organism evidence="5 6">
    <name type="scientific">Amphibacillus indicireducens</name>
    <dbReference type="NCBI Taxonomy" id="1076330"/>
    <lineage>
        <taxon>Bacteria</taxon>
        <taxon>Bacillati</taxon>
        <taxon>Bacillota</taxon>
        <taxon>Bacilli</taxon>
        <taxon>Bacillales</taxon>
        <taxon>Bacillaceae</taxon>
        <taxon>Amphibacillus</taxon>
    </lineage>
</organism>
<keyword evidence="6" id="KW-1185">Reference proteome</keyword>
<keyword evidence="2" id="KW-0680">Restriction system</keyword>
<evidence type="ECO:0000256" key="1">
    <source>
        <dbReference type="ARBA" id="ARBA00010923"/>
    </source>
</evidence>
<dbReference type="InterPro" id="IPR044946">
    <property type="entry name" value="Restrct_endonuc_typeI_TRD_sf"/>
</dbReference>
<dbReference type="RefSeq" id="WP_344911363.1">
    <property type="nucleotide sequence ID" value="NZ_BAABDL010000067.1"/>
</dbReference>
<evidence type="ECO:0000256" key="2">
    <source>
        <dbReference type="ARBA" id="ARBA00022747"/>
    </source>
</evidence>
<proteinExistence type="inferred from homology"/>
<comment type="caution">
    <text evidence="5">The sequence shown here is derived from an EMBL/GenBank/DDBJ whole genome shotgun (WGS) entry which is preliminary data.</text>
</comment>
<evidence type="ECO:0000259" key="4">
    <source>
        <dbReference type="Pfam" id="PF01420"/>
    </source>
</evidence>
<dbReference type="SUPFAM" id="SSF116734">
    <property type="entry name" value="DNA methylase specificity domain"/>
    <property type="match status" value="2"/>
</dbReference>
<feature type="domain" description="Type I restriction modification DNA specificity" evidence="4">
    <location>
        <begin position="287"/>
        <end position="433"/>
    </location>
</feature>
<reference evidence="6" key="1">
    <citation type="journal article" date="2019" name="Int. J. Syst. Evol. Microbiol.">
        <title>The Global Catalogue of Microorganisms (GCM) 10K type strain sequencing project: providing services to taxonomists for standard genome sequencing and annotation.</title>
        <authorList>
            <consortium name="The Broad Institute Genomics Platform"/>
            <consortium name="The Broad Institute Genome Sequencing Center for Infectious Disease"/>
            <person name="Wu L."/>
            <person name="Ma J."/>
        </authorList>
    </citation>
    <scope>NUCLEOTIDE SEQUENCE [LARGE SCALE GENOMIC DNA]</scope>
    <source>
        <strain evidence="6">JCM 17250</strain>
    </source>
</reference>
<name>A0ABP7VKC5_9BACI</name>
<dbReference type="InterPro" id="IPR052021">
    <property type="entry name" value="Type-I_RS_S_subunit"/>
</dbReference>